<dbReference type="InterPro" id="IPR028098">
    <property type="entry name" value="Glyco_trans_4-like_N"/>
</dbReference>
<organism evidence="3 4">
    <name type="scientific">Candidatus Blautia pullicola</name>
    <dbReference type="NCBI Taxonomy" id="2838498"/>
    <lineage>
        <taxon>Bacteria</taxon>
        <taxon>Bacillati</taxon>
        <taxon>Bacillota</taxon>
        <taxon>Clostridia</taxon>
        <taxon>Lachnospirales</taxon>
        <taxon>Lachnospiraceae</taxon>
        <taxon>Blautia</taxon>
    </lineage>
</organism>
<dbReference type="EMBL" id="DXBG01000308">
    <property type="protein sequence ID" value="HIZ66840.1"/>
    <property type="molecule type" value="Genomic_DNA"/>
</dbReference>
<dbReference type="SUPFAM" id="SSF53756">
    <property type="entry name" value="UDP-Glycosyltransferase/glycogen phosphorylase"/>
    <property type="match status" value="1"/>
</dbReference>
<reference evidence="3" key="2">
    <citation type="submission" date="2021-04" db="EMBL/GenBank/DDBJ databases">
        <authorList>
            <person name="Gilroy R."/>
        </authorList>
    </citation>
    <scope>NUCLEOTIDE SEQUENCE</scope>
    <source>
        <strain evidence="3">1068</strain>
    </source>
</reference>
<dbReference type="CDD" id="cd03817">
    <property type="entry name" value="GT4_UGDG-like"/>
    <property type="match status" value="1"/>
</dbReference>
<protein>
    <submittedName>
        <fullName evidence="3">Glycosyltransferase family 4 protein</fullName>
    </submittedName>
</protein>
<dbReference type="Proteomes" id="UP000824056">
    <property type="component" value="Unassembled WGS sequence"/>
</dbReference>
<sequence>MKILLTTDWYKPIINGVVTSVINLKSELEERGHEVRVLTLSRNYESYKEDGVYYMKSLNLEKIYPNARAVLPHTEKLVRELIWWKPDVVHSQCEFMTFSYAVKISRKCNCPLLHTYHTIYEDYIHYLPGGFSQYKAGEMLEKRFVAYFSRTVLNKTSQVIVPTEKVEKILEKYQVKQPVSVIPTGIDLRKFREALSVEEKLSLKRKWKIPQENKVLVSVGRLAKEKNLEEILTYFQRLLAEEPESPLTLLIAGDGPDKERLCRLAQSLGIQEQVIFTGMISPEEVGKYYQLGDVFVCASNSETQGITYIEALASGIPALCRKDACLDHVVTDGYNGFQYENYEYFKMHLDYLLENKERRLQMGAQAQETAYLYSTWNFCTKAERLYREAVARKEAERAAAGALAWILARRNMLKKGA</sequence>
<evidence type="ECO:0000259" key="1">
    <source>
        <dbReference type="Pfam" id="PF00534"/>
    </source>
</evidence>
<accession>A0A9D2FU28</accession>
<dbReference type="AlphaFoldDB" id="A0A9D2FU28"/>
<dbReference type="PANTHER" id="PTHR45947:SF3">
    <property type="entry name" value="SULFOQUINOVOSYL TRANSFERASE SQD2"/>
    <property type="match status" value="1"/>
</dbReference>
<evidence type="ECO:0000259" key="2">
    <source>
        <dbReference type="Pfam" id="PF13439"/>
    </source>
</evidence>
<dbReference type="InterPro" id="IPR001296">
    <property type="entry name" value="Glyco_trans_1"/>
</dbReference>
<feature type="domain" description="Glycosyl transferase family 1" evidence="1">
    <location>
        <begin position="203"/>
        <end position="368"/>
    </location>
</feature>
<dbReference type="Gene3D" id="3.40.50.2000">
    <property type="entry name" value="Glycogen Phosphorylase B"/>
    <property type="match status" value="2"/>
</dbReference>
<evidence type="ECO:0000313" key="4">
    <source>
        <dbReference type="Proteomes" id="UP000824056"/>
    </source>
</evidence>
<dbReference type="Pfam" id="PF13439">
    <property type="entry name" value="Glyco_transf_4"/>
    <property type="match status" value="1"/>
</dbReference>
<name>A0A9D2FU28_9FIRM</name>
<dbReference type="PANTHER" id="PTHR45947">
    <property type="entry name" value="SULFOQUINOVOSYL TRANSFERASE SQD2"/>
    <property type="match status" value="1"/>
</dbReference>
<comment type="caution">
    <text evidence="3">The sequence shown here is derived from an EMBL/GenBank/DDBJ whole genome shotgun (WGS) entry which is preliminary data.</text>
</comment>
<feature type="domain" description="Glycosyltransferase subfamily 4-like N-terminal" evidence="2">
    <location>
        <begin position="14"/>
        <end position="189"/>
    </location>
</feature>
<dbReference type="InterPro" id="IPR050194">
    <property type="entry name" value="Glycosyltransferase_grp1"/>
</dbReference>
<reference evidence="3" key="1">
    <citation type="journal article" date="2021" name="PeerJ">
        <title>Extensive microbial diversity within the chicken gut microbiome revealed by metagenomics and culture.</title>
        <authorList>
            <person name="Gilroy R."/>
            <person name="Ravi A."/>
            <person name="Getino M."/>
            <person name="Pursley I."/>
            <person name="Horton D.L."/>
            <person name="Alikhan N.F."/>
            <person name="Baker D."/>
            <person name="Gharbi K."/>
            <person name="Hall N."/>
            <person name="Watson M."/>
            <person name="Adriaenssens E.M."/>
            <person name="Foster-Nyarko E."/>
            <person name="Jarju S."/>
            <person name="Secka A."/>
            <person name="Antonio M."/>
            <person name="Oren A."/>
            <person name="Chaudhuri R.R."/>
            <person name="La Ragione R."/>
            <person name="Hildebrand F."/>
            <person name="Pallen M.J."/>
        </authorList>
    </citation>
    <scope>NUCLEOTIDE SEQUENCE</scope>
    <source>
        <strain evidence="3">1068</strain>
    </source>
</reference>
<dbReference type="GO" id="GO:0016758">
    <property type="term" value="F:hexosyltransferase activity"/>
    <property type="evidence" value="ECO:0007669"/>
    <property type="project" value="TreeGrafter"/>
</dbReference>
<dbReference type="Pfam" id="PF00534">
    <property type="entry name" value="Glycos_transf_1"/>
    <property type="match status" value="1"/>
</dbReference>
<gene>
    <name evidence="3" type="ORF">H9809_13240</name>
</gene>
<proteinExistence type="predicted"/>
<evidence type="ECO:0000313" key="3">
    <source>
        <dbReference type="EMBL" id="HIZ66840.1"/>
    </source>
</evidence>